<dbReference type="OrthoDB" id="3980126at2759"/>
<organism evidence="3 4">
    <name type="scientific">Massariosphaeria phaeospora</name>
    <dbReference type="NCBI Taxonomy" id="100035"/>
    <lineage>
        <taxon>Eukaryota</taxon>
        <taxon>Fungi</taxon>
        <taxon>Dikarya</taxon>
        <taxon>Ascomycota</taxon>
        <taxon>Pezizomycotina</taxon>
        <taxon>Dothideomycetes</taxon>
        <taxon>Pleosporomycetidae</taxon>
        <taxon>Pleosporales</taxon>
        <taxon>Pleosporales incertae sedis</taxon>
        <taxon>Massariosphaeria</taxon>
    </lineage>
</organism>
<reference evidence="3 4" key="1">
    <citation type="submission" date="2020-01" db="EMBL/GenBank/DDBJ databases">
        <authorList>
            <consortium name="DOE Joint Genome Institute"/>
            <person name="Haridas S."/>
            <person name="Albert R."/>
            <person name="Binder M."/>
            <person name="Bloem J."/>
            <person name="Labutti K."/>
            <person name="Salamov A."/>
            <person name="Andreopoulos B."/>
            <person name="Baker S.E."/>
            <person name="Barry K."/>
            <person name="Bills G."/>
            <person name="Bluhm B.H."/>
            <person name="Cannon C."/>
            <person name="Castanera R."/>
            <person name="Culley D.E."/>
            <person name="Daum C."/>
            <person name="Ezra D."/>
            <person name="Gonzalez J.B."/>
            <person name="Henrissat B."/>
            <person name="Kuo A."/>
            <person name="Liang C."/>
            <person name="Lipzen A."/>
            <person name="Lutzoni F."/>
            <person name="Magnuson J."/>
            <person name="Mondo S."/>
            <person name="Nolan M."/>
            <person name="Ohm R."/>
            <person name="Pangilinan J."/>
            <person name="Park H.-J.H."/>
            <person name="Ramirez L."/>
            <person name="Alfaro M."/>
            <person name="Sun H."/>
            <person name="Tritt A."/>
            <person name="Yoshinaga Y."/>
            <person name="Zwiers L.-H.L."/>
            <person name="Turgeon B.G."/>
            <person name="Goodwin S.B."/>
            <person name="Spatafora J.W."/>
            <person name="Crous P.W."/>
            <person name="Grigoriev I.V."/>
        </authorList>
    </citation>
    <scope>NUCLEOTIDE SEQUENCE [LARGE SCALE GENOMIC DNA]</scope>
    <source>
        <strain evidence="3 4">CBS 611.86</strain>
    </source>
</reference>
<dbReference type="InterPro" id="IPR018865">
    <property type="entry name" value="STK19-like"/>
</dbReference>
<keyword evidence="3" id="KW-0808">Transferase</keyword>
<feature type="compositionally biased region" description="Low complexity" evidence="2">
    <location>
        <begin position="29"/>
        <end position="39"/>
    </location>
</feature>
<dbReference type="EMBL" id="JAADJZ010000003">
    <property type="protein sequence ID" value="KAF2876445.1"/>
    <property type="molecule type" value="Genomic_DNA"/>
</dbReference>
<accession>A0A7C8MW74</accession>
<dbReference type="GO" id="GO:0046579">
    <property type="term" value="P:positive regulation of Ras protein signal transduction"/>
    <property type="evidence" value="ECO:0007669"/>
    <property type="project" value="TreeGrafter"/>
</dbReference>
<dbReference type="Pfam" id="PF10494">
    <property type="entry name" value="Stk19"/>
    <property type="match status" value="1"/>
</dbReference>
<evidence type="ECO:0000313" key="3">
    <source>
        <dbReference type="EMBL" id="KAF2876445.1"/>
    </source>
</evidence>
<proteinExistence type="inferred from homology"/>
<evidence type="ECO:0000313" key="4">
    <source>
        <dbReference type="Proteomes" id="UP000481861"/>
    </source>
</evidence>
<dbReference type="Proteomes" id="UP000481861">
    <property type="component" value="Unassembled WGS sequence"/>
</dbReference>
<keyword evidence="3" id="KW-0418">Kinase</keyword>
<feature type="region of interest" description="Disordered" evidence="2">
    <location>
        <begin position="1"/>
        <end position="59"/>
    </location>
</feature>
<evidence type="ECO:0000256" key="1">
    <source>
        <dbReference type="ARBA" id="ARBA00093458"/>
    </source>
</evidence>
<comment type="similarity">
    <text evidence="1">Belongs to the STK19 family.</text>
</comment>
<name>A0A7C8MW74_9PLEO</name>
<comment type="caution">
    <text evidence="3">The sequence shown here is derived from an EMBL/GenBank/DDBJ whole genome shotgun (WGS) entry which is preliminary data.</text>
</comment>
<protein>
    <submittedName>
        <fullName evidence="3">Serine-threonine protein kinase 19-domain-containing protein</fullName>
    </submittedName>
</protein>
<sequence length="397" mass="42319">MSLHVTAPHSSRIRKTRKSSAASSLVGLRRSISSPSSASSRRKSSSSVQAQGHDDDENRLNDTGVIALLTEDLNFRDVPQFIEYIRNTMFGDIPETGAGMNSSRIAEVLNHRKSLPPLVTVAHLDALSPSSTRTERELVELAQAGVLRRVLIPHRGVGAAAVGDGIASVREWQSLVRAHTGLDNNLKAKYITLMDANSTSTTVPNTSFLPAEISSLTAAGFLTSTTPPDSRSSSFASPGAGSLGTLAAISSSGSRYAAGSFAAVGGAAASQHIPGGGTGRRPMPSAHYNFSLPNTGSHIKLVVEARNHLLSMVKKSKYKEVPMETLRERWDGGILGKAEIAEKKKARGEFAGVLPGKTKMWKQFYGLRFEWILEECVGAGLLELFETGSVGKAVRAI</sequence>
<dbReference type="PANTHER" id="PTHR15243:SF0">
    <property type="entry name" value="SERINE_THREONINE-PROTEIN KINASE 19"/>
    <property type="match status" value="1"/>
</dbReference>
<dbReference type="PANTHER" id="PTHR15243">
    <property type="entry name" value="SERINE/THREONINE-PROTEIN KINASE 19"/>
    <property type="match status" value="1"/>
</dbReference>
<evidence type="ECO:0000256" key="2">
    <source>
        <dbReference type="SAM" id="MobiDB-lite"/>
    </source>
</evidence>
<gene>
    <name evidence="3" type="ORF">BDV95DRAFT_482581</name>
</gene>
<dbReference type="GO" id="GO:0016301">
    <property type="term" value="F:kinase activity"/>
    <property type="evidence" value="ECO:0007669"/>
    <property type="project" value="UniProtKB-KW"/>
</dbReference>
<dbReference type="AlphaFoldDB" id="A0A7C8MW74"/>
<keyword evidence="4" id="KW-1185">Reference proteome</keyword>